<protein>
    <submittedName>
        <fullName evidence="2">Uncharacterized protein</fullName>
    </submittedName>
</protein>
<accession>A0A4P7N1B1</accession>
<name>A0A4P7N1B1_PYROR</name>
<dbReference type="Proteomes" id="UP000294847">
    <property type="component" value="Chromosome 2"/>
</dbReference>
<evidence type="ECO:0000256" key="1">
    <source>
        <dbReference type="SAM" id="MobiDB-lite"/>
    </source>
</evidence>
<evidence type="ECO:0000313" key="3">
    <source>
        <dbReference type="Proteomes" id="UP000294847"/>
    </source>
</evidence>
<feature type="region of interest" description="Disordered" evidence="1">
    <location>
        <begin position="48"/>
        <end position="81"/>
    </location>
</feature>
<feature type="compositionally biased region" description="Polar residues" evidence="1">
    <location>
        <begin position="51"/>
        <end position="72"/>
    </location>
</feature>
<dbReference type="EMBL" id="CP034205">
    <property type="protein sequence ID" value="QBZ55973.1"/>
    <property type="molecule type" value="Genomic_DNA"/>
</dbReference>
<proteinExistence type="predicted"/>
<organism evidence="2 3">
    <name type="scientific">Pyricularia oryzae</name>
    <name type="common">Rice blast fungus</name>
    <name type="synonym">Magnaporthe oryzae</name>
    <dbReference type="NCBI Taxonomy" id="318829"/>
    <lineage>
        <taxon>Eukaryota</taxon>
        <taxon>Fungi</taxon>
        <taxon>Dikarya</taxon>
        <taxon>Ascomycota</taxon>
        <taxon>Pezizomycotina</taxon>
        <taxon>Sordariomycetes</taxon>
        <taxon>Sordariomycetidae</taxon>
        <taxon>Magnaporthales</taxon>
        <taxon>Pyriculariaceae</taxon>
        <taxon>Pyricularia</taxon>
    </lineage>
</organism>
<dbReference type="VEuPathDB" id="FungiDB:M_BR32_EuGene_00007661"/>
<gene>
    <name evidence="2" type="ORF">PoMZ_00879</name>
</gene>
<sequence>MSARSLGHGTHIDNNLFDTAGESGDDTDMSAYAEEYDEIRLPVDDLRGASSAMTQSTQGRRTLVQDASNSGAKGSPVGGIL</sequence>
<dbReference type="AlphaFoldDB" id="A0A4P7N1B1"/>
<feature type="region of interest" description="Disordered" evidence="1">
    <location>
        <begin position="1"/>
        <end position="28"/>
    </location>
</feature>
<reference evidence="2 3" key="1">
    <citation type="journal article" date="2019" name="Mol. Biol. Evol.">
        <title>Blast fungal genomes show frequent chromosomal changes, gene gains and losses, and effector gene turnover.</title>
        <authorList>
            <person name="Gomez Luciano L.B."/>
            <person name="Jason Tsai I."/>
            <person name="Chuma I."/>
            <person name="Tosa Y."/>
            <person name="Chen Y.H."/>
            <person name="Li J.Y."/>
            <person name="Li M.Y."/>
            <person name="Jade Lu M.Y."/>
            <person name="Nakayashiki H."/>
            <person name="Li W.H."/>
        </authorList>
    </citation>
    <scope>NUCLEOTIDE SEQUENCE [LARGE SCALE GENOMIC DNA]</scope>
    <source>
        <strain evidence="2">MZ5-1-6</strain>
    </source>
</reference>
<evidence type="ECO:0000313" key="2">
    <source>
        <dbReference type="EMBL" id="QBZ55973.1"/>
    </source>
</evidence>